<evidence type="ECO:0000256" key="5">
    <source>
        <dbReference type="SAM" id="MobiDB-lite"/>
    </source>
</evidence>
<dbReference type="OrthoDB" id="7770870at2759"/>
<dbReference type="Proteomes" id="UP000023152">
    <property type="component" value="Unassembled WGS sequence"/>
</dbReference>
<feature type="compositionally biased region" description="Basic and acidic residues" evidence="5">
    <location>
        <begin position="22"/>
        <end position="55"/>
    </location>
</feature>
<reference evidence="7 8" key="1">
    <citation type="journal article" date="2013" name="Curr. Biol.">
        <title>The Genome of the Foraminiferan Reticulomyxa filosa.</title>
        <authorList>
            <person name="Glockner G."/>
            <person name="Hulsmann N."/>
            <person name="Schleicher M."/>
            <person name="Noegel A.A."/>
            <person name="Eichinger L."/>
            <person name="Gallinger C."/>
            <person name="Pawlowski J."/>
            <person name="Sierra R."/>
            <person name="Euteneuer U."/>
            <person name="Pillet L."/>
            <person name="Moustafa A."/>
            <person name="Platzer M."/>
            <person name="Groth M."/>
            <person name="Szafranski K."/>
            <person name="Schliwa M."/>
        </authorList>
    </citation>
    <scope>NUCLEOTIDE SEQUENCE [LARGE SCALE GENOMIC DNA]</scope>
</reference>
<keyword evidence="1" id="KW-0479">Metal-binding</keyword>
<evidence type="ECO:0000313" key="7">
    <source>
        <dbReference type="EMBL" id="ETO13683.1"/>
    </source>
</evidence>
<accession>X6MI46</accession>
<dbReference type="Gene3D" id="6.10.140.2220">
    <property type="match status" value="1"/>
</dbReference>
<dbReference type="InterPro" id="IPR002893">
    <property type="entry name" value="Znf_MYND"/>
</dbReference>
<evidence type="ECO:0000256" key="1">
    <source>
        <dbReference type="ARBA" id="ARBA00022723"/>
    </source>
</evidence>
<proteinExistence type="predicted"/>
<dbReference type="Pfam" id="PF01753">
    <property type="entry name" value="zf-MYND"/>
    <property type="match status" value="1"/>
</dbReference>
<evidence type="ECO:0000313" key="8">
    <source>
        <dbReference type="Proteomes" id="UP000023152"/>
    </source>
</evidence>
<evidence type="ECO:0000259" key="6">
    <source>
        <dbReference type="PROSITE" id="PS50865"/>
    </source>
</evidence>
<evidence type="ECO:0000256" key="4">
    <source>
        <dbReference type="PROSITE-ProRule" id="PRU00134"/>
    </source>
</evidence>
<feature type="domain" description="MYND-type" evidence="6">
    <location>
        <begin position="154"/>
        <end position="197"/>
    </location>
</feature>
<feature type="compositionally biased region" description="Basic residues" evidence="5">
    <location>
        <begin position="56"/>
        <end position="68"/>
    </location>
</feature>
<keyword evidence="2 4" id="KW-0863">Zinc-finger</keyword>
<dbReference type="EMBL" id="ASPP01020454">
    <property type="protein sequence ID" value="ETO13683.1"/>
    <property type="molecule type" value="Genomic_DNA"/>
</dbReference>
<sequence>LVQRLVTLHLKQQSNDSNYVLHSEDISNDNEGKSKNRNAAREEHRKQQQEIERQKQHQAQKKTNHKGGNRVGGKPNKSNQAKQQTTEKPKPKPNKTSTDADATKTPKVSLPEINTLPLINKYTDKEIEQNYARVKPVILEVDPTRSGWLDIQQCFNCGVIEIYSRENLLRCLSCSEVWYCTDNCRKDHWDKVHQSECKKIHFTNQSANGLVTADTTSSNQTDVLQRQDNVRQMQDLRELQK</sequence>
<dbReference type="PROSITE" id="PS50865">
    <property type="entry name" value="ZF_MYND_2"/>
    <property type="match status" value="1"/>
</dbReference>
<dbReference type="GO" id="GO:0008270">
    <property type="term" value="F:zinc ion binding"/>
    <property type="evidence" value="ECO:0007669"/>
    <property type="project" value="UniProtKB-KW"/>
</dbReference>
<feature type="region of interest" description="Disordered" evidence="5">
    <location>
        <begin position="19"/>
        <end position="108"/>
    </location>
</feature>
<dbReference type="AlphaFoldDB" id="X6MI46"/>
<feature type="non-terminal residue" evidence="7">
    <location>
        <position position="1"/>
    </location>
</feature>
<name>X6MI46_RETFI</name>
<comment type="caution">
    <text evidence="7">The sequence shown here is derived from an EMBL/GenBank/DDBJ whole genome shotgun (WGS) entry which is preliminary data.</text>
</comment>
<dbReference type="PROSITE" id="PS01360">
    <property type="entry name" value="ZF_MYND_1"/>
    <property type="match status" value="1"/>
</dbReference>
<protein>
    <recommendedName>
        <fullName evidence="6">MYND-type domain-containing protein</fullName>
    </recommendedName>
</protein>
<gene>
    <name evidence="7" type="ORF">RFI_23687</name>
</gene>
<dbReference type="SUPFAM" id="SSF144232">
    <property type="entry name" value="HIT/MYND zinc finger-like"/>
    <property type="match status" value="1"/>
</dbReference>
<evidence type="ECO:0000256" key="3">
    <source>
        <dbReference type="ARBA" id="ARBA00022833"/>
    </source>
</evidence>
<organism evidence="7 8">
    <name type="scientific">Reticulomyxa filosa</name>
    <dbReference type="NCBI Taxonomy" id="46433"/>
    <lineage>
        <taxon>Eukaryota</taxon>
        <taxon>Sar</taxon>
        <taxon>Rhizaria</taxon>
        <taxon>Retaria</taxon>
        <taxon>Foraminifera</taxon>
        <taxon>Monothalamids</taxon>
        <taxon>Reticulomyxidae</taxon>
        <taxon>Reticulomyxa</taxon>
    </lineage>
</organism>
<evidence type="ECO:0000256" key="2">
    <source>
        <dbReference type="ARBA" id="ARBA00022771"/>
    </source>
</evidence>
<keyword evidence="8" id="KW-1185">Reference proteome</keyword>
<keyword evidence="3" id="KW-0862">Zinc</keyword>